<keyword evidence="9" id="KW-0238">DNA-binding</keyword>
<feature type="domain" description="C2H2-type" evidence="14">
    <location>
        <begin position="407"/>
        <end position="434"/>
    </location>
</feature>
<feature type="domain" description="C2H2-type" evidence="14">
    <location>
        <begin position="332"/>
        <end position="357"/>
    </location>
</feature>
<comment type="subcellular location">
    <subcellularLocation>
        <location evidence="2">Nucleus</location>
    </subcellularLocation>
</comment>
<dbReference type="InterPro" id="IPR036236">
    <property type="entry name" value="Znf_C2H2_sf"/>
</dbReference>
<dbReference type="GO" id="GO:0000981">
    <property type="term" value="F:DNA-binding transcription factor activity, RNA polymerase II-specific"/>
    <property type="evidence" value="ECO:0007669"/>
    <property type="project" value="TreeGrafter"/>
</dbReference>
<dbReference type="GO" id="GO:0005634">
    <property type="term" value="C:nucleus"/>
    <property type="evidence" value="ECO:0007669"/>
    <property type="project" value="UniProtKB-SubCell"/>
</dbReference>
<dbReference type="InterPro" id="IPR050329">
    <property type="entry name" value="GLI_C2H2-zinc-finger"/>
</dbReference>
<feature type="domain" description="C2H2-type" evidence="14">
    <location>
        <begin position="519"/>
        <end position="551"/>
    </location>
</feature>
<keyword evidence="10" id="KW-0804">Transcription</keyword>
<evidence type="ECO:0000256" key="12">
    <source>
        <dbReference type="PROSITE-ProRule" id="PRU00042"/>
    </source>
</evidence>
<dbReference type="GO" id="GO:0045944">
    <property type="term" value="P:positive regulation of transcription by RNA polymerase II"/>
    <property type="evidence" value="ECO:0007669"/>
    <property type="project" value="UniProtKB-ARBA"/>
</dbReference>
<dbReference type="FunFam" id="3.30.160.60:FF:001134">
    <property type="entry name" value="Zinc finger protein 70"/>
    <property type="match status" value="1"/>
</dbReference>
<evidence type="ECO:0000313" key="15">
    <source>
        <dbReference type="EMBL" id="JAS63080.1"/>
    </source>
</evidence>
<sequence>MAQSLIACPLCSAASFSTTSTLCLSLVSVASKWLRCTLCEEELHGLDKFTIHLLGHLIQTNNFKKHLTTDHSESPDMKQISHTEPLNLVKTHTSLLKETMNEITPPNIVLNESLSFQSKESSDAECERPSLKIDDEVMIFFNCGDQSVQNNSSDKMEGPEKICKTSHSPALSNLVVEFDQSVDKNSSNISTTKDITTTVLNGEYLTLPFTNDVPHQLFSTNLNPGFYPECSNNTVDNTIEMDLSPLAKQKESENEFEVNKNSDTLSNKPNEYDALQKVTGNRSSFLSPRGERVLGYRCDVCSLVFPDEQILLMHRKLIHAELSGDPTKEKKYKCHLCSKSFIMKGSLMVHMRVAHFGGAVVARLVEAKQLESNAVSPDSAQYVCSICNKGFTKEQQLTQHEKLHEGKQCDICLKTFTTKYFLRKHKRLHTGEMPYSCSVCNKSFTFQQSYHKHLLYHSDDKPYSCGDCGRAFKELSTLHNHQRIHTGEKPFSCETCGKCFRQRVSYLVHRRIHTGVMPYKCQDCGKTFRYKVSERTHKCTISSQGNSIESPNIAVSNTLQQSTTSDFNKEQEAENAIEKTGISIIEEHRHQEEALEGQQAMSREDHVMSDTYPEPTDFFSFVMSPSDRLQHLSLSGDVTEDTNHNSIDTEALKQLLYDVADYN</sequence>
<evidence type="ECO:0000256" key="9">
    <source>
        <dbReference type="ARBA" id="ARBA00023125"/>
    </source>
</evidence>
<evidence type="ECO:0000256" key="7">
    <source>
        <dbReference type="ARBA" id="ARBA00022833"/>
    </source>
</evidence>
<evidence type="ECO:0000256" key="8">
    <source>
        <dbReference type="ARBA" id="ARBA00023015"/>
    </source>
</evidence>
<dbReference type="SMART" id="SM00355">
    <property type="entry name" value="ZnF_C2H2"/>
    <property type="match status" value="9"/>
</dbReference>
<evidence type="ECO:0000256" key="2">
    <source>
        <dbReference type="ARBA" id="ARBA00004123"/>
    </source>
</evidence>
<evidence type="ECO:0000256" key="6">
    <source>
        <dbReference type="ARBA" id="ARBA00022771"/>
    </source>
</evidence>
<evidence type="ECO:0000256" key="5">
    <source>
        <dbReference type="ARBA" id="ARBA00022737"/>
    </source>
</evidence>
<dbReference type="GO" id="GO:0008270">
    <property type="term" value="F:zinc ion binding"/>
    <property type="evidence" value="ECO:0007669"/>
    <property type="project" value="UniProtKB-KW"/>
</dbReference>
<gene>
    <name evidence="15" type="ORF">g.12300</name>
</gene>
<dbReference type="InterPro" id="IPR013087">
    <property type="entry name" value="Znf_C2H2_type"/>
</dbReference>
<dbReference type="EMBL" id="GECZ01006689">
    <property type="protein sequence ID" value="JAS63080.1"/>
    <property type="molecule type" value="Transcribed_RNA"/>
</dbReference>
<organism evidence="15">
    <name type="scientific">Cuerna arida</name>
    <dbReference type="NCBI Taxonomy" id="1464854"/>
    <lineage>
        <taxon>Eukaryota</taxon>
        <taxon>Metazoa</taxon>
        <taxon>Ecdysozoa</taxon>
        <taxon>Arthropoda</taxon>
        <taxon>Hexapoda</taxon>
        <taxon>Insecta</taxon>
        <taxon>Pterygota</taxon>
        <taxon>Neoptera</taxon>
        <taxon>Paraneoptera</taxon>
        <taxon>Hemiptera</taxon>
        <taxon>Auchenorrhyncha</taxon>
        <taxon>Membracoidea</taxon>
        <taxon>Cicadellidae</taxon>
        <taxon>Cicadellinae</taxon>
        <taxon>Proconiini</taxon>
        <taxon>Cuerna</taxon>
    </lineage>
</organism>
<dbReference type="PROSITE" id="PS00028">
    <property type="entry name" value="ZINC_FINGER_C2H2_1"/>
    <property type="match status" value="7"/>
</dbReference>
<dbReference type="Pfam" id="PF12874">
    <property type="entry name" value="zf-met"/>
    <property type="match status" value="2"/>
</dbReference>
<evidence type="ECO:0000256" key="13">
    <source>
        <dbReference type="SAM" id="MobiDB-lite"/>
    </source>
</evidence>
<feature type="domain" description="C2H2-type" evidence="14">
    <location>
        <begin position="463"/>
        <end position="490"/>
    </location>
</feature>
<dbReference type="Pfam" id="PF00096">
    <property type="entry name" value="zf-C2H2"/>
    <property type="match status" value="4"/>
</dbReference>
<feature type="domain" description="C2H2-type" evidence="14">
    <location>
        <begin position="491"/>
        <end position="518"/>
    </location>
</feature>
<proteinExistence type="inferred from homology"/>
<dbReference type="FunFam" id="3.30.160.60:FF:000759">
    <property type="entry name" value="zinc finger protein 16"/>
    <property type="match status" value="1"/>
</dbReference>
<keyword evidence="6 12" id="KW-0863">Zinc-finger</keyword>
<evidence type="ECO:0000256" key="3">
    <source>
        <dbReference type="ARBA" id="ARBA00006991"/>
    </source>
</evidence>
<keyword evidence="5" id="KW-0677">Repeat</keyword>
<dbReference type="PANTHER" id="PTHR19818:SF158">
    <property type="entry name" value="C2H2-TYPE DOMAIN-CONTAINING PROTEIN-RELATED"/>
    <property type="match status" value="1"/>
</dbReference>
<dbReference type="FunFam" id="3.30.160.60:FF:000446">
    <property type="entry name" value="Zinc finger protein"/>
    <property type="match status" value="1"/>
</dbReference>
<feature type="domain" description="C2H2-type" evidence="14">
    <location>
        <begin position="435"/>
        <end position="462"/>
    </location>
</feature>
<accession>A0A1B6GL08</accession>
<dbReference type="FunFam" id="3.30.160.60:FF:000870">
    <property type="entry name" value="zinc finger protein 197 isoform X1"/>
    <property type="match status" value="1"/>
</dbReference>
<evidence type="ECO:0000256" key="1">
    <source>
        <dbReference type="ARBA" id="ARBA00003767"/>
    </source>
</evidence>
<dbReference type="AlphaFoldDB" id="A0A1B6GL08"/>
<evidence type="ECO:0000256" key="10">
    <source>
        <dbReference type="ARBA" id="ARBA00023163"/>
    </source>
</evidence>
<evidence type="ECO:0000256" key="11">
    <source>
        <dbReference type="ARBA" id="ARBA00023242"/>
    </source>
</evidence>
<dbReference type="Pfam" id="PF13912">
    <property type="entry name" value="zf-C2H2_6"/>
    <property type="match status" value="1"/>
</dbReference>
<reference evidence="15" key="1">
    <citation type="submission" date="2015-11" db="EMBL/GenBank/DDBJ databases">
        <title>De novo transcriptome assembly of four potential Pierce s Disease insect vectors from Arizona vineyards.</title>
        <authorList>
            <person name="Tassone E.E."/>
        </authorList>
    </citation>
    <scope>NUCLEOTIDE SEQUENCE</scope>
</reference>
<comment type="similarity">
    <text evidence="3">Belongs to the krueppel C2H2-type zinc-finger protein family.</text>
</comment>
<evidence type="ECO:0000259" key="14">
    <source>
        <dbReference type="PROSITE" id="PS50157"/>
    </source>
</evidence>
<feature type="domain" description="C2H2-type" evidence="14">
    <location>
        <begin position="382"/>
        <end position="409"/>
    </location>
</feature>
<keyword evidence="11" id="KW-0539">Nucleus</keyword>
<name>A0A1B6GL08_9HEMI</name>
<protein>
    <recommendedName>
        <fullName evidence="14">C2H2-type domain-containing protein</fullName>
    </recommendedName>
</protein>
<feature type="domain" description="C2H2-type" evidence="14">
    <location>
        <begin position="296"/>
        <end position="320"/>
    </location>
</feature>
<dbReference type="PANTHER" id="PTHR19818">
    <property type="entry name" value="ZINC FINGER PROTEIN ZIC AND GLI"/>
    <property type="match status" value="1"/>
</dbReference>
<keyword evidence="4" id="KW-0479">Metal-binding</keyword>
<dbReference type="GO" id="GO:0000978">
    <property type="term" value="F:RNA polymerase II cis-regulatory region sequence-specific DNA binding"/>
    <property type="evidence" value="ECO:0007669"/>
    <property type="project" value="TreeGrafter"/>
</dbReference>
<keyword evidence="8" id="KW-0805">Transcription regulation</keyword>
<dbReference type="Gene3D" id="3.30.160.60">
    <property type="entry name" value="Classic Zinc Finger"/>
    <property type="match status" value="7"/>
</dbReference>
<comment type="function">
    <text evidence="1">May be involved in transcriptional regulation.</text>
</comment>
<dbReference type="FunFam" id="3.30.160.60:FF:003317">
    <property type="entry name" value="Zinc finger protein 322"/>
    <property type="match status" value="1"/>
</dbReference>
<dbReference type="SUPFAM" id="SSF57667">
    <property type="entry name" value="beta-beta-alpha zinc fingers"/>
    <property type="match status" value="4"/>
</dbReference>
<feature type="region of interest" description="Disordered" evidence="13">
    <location>
        <begin position="249"/>
        <end position="269"/>
    </location>
</feature>
<evidence type="ECO:0000256" key="4">
    <source>
        <dbReference type="ARBA" id="ARBA00022723"/>
    </source>
</evidence>
<dbReference type="PROSITE" id="PS50157">
    <property type="entry name" value="ZINC_FINGER_C2H2_2"/>
    <property type="match status" value="8"/>
</dbReference>
<keyword evidence="7" id="KW-0862">Zinc</keyword>
<feature type="compositionally biased region" description="Basic and acidic residues" evidence="13">
    <location>
        <begin position="249"/>
        <end position="260"/>
    </location>
</feature>